<evidence type="ECO:0000256" key="1">
    <source>
        <dbReference type="ARBA" id="ARBA00022723"/>
    </source>
</evidence>
<evidence type="ECO:0000259" key="4">
    <source>
        <dbReference type="Pfam" id="PF14226"/>
    </source>
</evidence>
<evidence type="ECO:0000313" key="6">
    <source>
        <dbReference type="Proteomes" id="UP000008694"/>
    </source>
</evidence>
<dbReference type="Pfam" id="PF03171">
    <property type="entry name" value="2OG-FeII_Oxy"/>
    <property type="match status" value="1"/>
</dbReference>
<dbReference type="SUPFAM" id="SSF51197">
    <property type="entry name" value="Clavaminate synthase-like"/>
    <property type="match status" value="1"/>
</dbReference>
<gene>
    <name evidence="5" type="ORF">ARALYDRAFT_679433</name>
</gene>
<evidence type="ECO:0000256" key="2">
    <source>
        <dbReference type="ARBA" id="ARBA00023004"/>
    </source>
</evidence>
<dbReference type="InterPro" id="IPR027443">
    <property type="entry name" value="IPNS-like_sf"/>
</dbReference>
<dbReference type="STRING" id="81972.D7KEK9"/>
<dbReference type="HOGENOM" id="CLU_010119_16_0_1"/>
<feature type="domain" description="Isopenicillin N synthase-like Fe(2+) 2OG dioxygenase" evidence="3">
    <location>
        <begin position="185"/>
        <end position="216"/>
    </location>
</feature>
<dbReference type="AlphaFoldDB" id="D7KEK9"/>
<protein>
    <submittedName>
        <fullName evidence="5">Predicted protein</fullName>
    </submittedName>
</protein>
<dbReference type="EMBL" id="GL348713">
    <property type="protein sequence ID" value="EFH66456.1"/>
    <property type="molecule type" value="Genomic_DNA"/>
</dbReference>
<dbReference type="InterPro" id="IPR044861">
    <property type="entry name" value="IPNS-like_FE2OG_OXY"/>
</dbReference>
<dbReference type="Pfam" id="PF14226">
    <property type="entry name" value="DIOX_N"/>
    <property type="match status" value="1"/>
</dbReference>
<dbReference type="InterPro" id="IPR026992">
    <property type="entry name" value="DIOX_N"/>
</dbReference>
<keyword evidence="2" id="KW-0408">Iron</keyword>
<dbReference type="Gene3D" id="2.60.120.330">
    <property type="entry name" value="B-lactam Antibiotic, Isopenicillin N Synthase, Chain"/>
    <property type="match status" value="3"/>
</dbReference>
<sequence>MEAKGETPWSSILVPSVKEMVKDKMITTVPPRYVRYDQDKAEVVDDSGLISEISIIDMKRLCLSTAVDSEVGNKLDFACKECGFFQLVNHGIDPSFLDKIKSEIQDFFNLPMEERKKLWQQSAVMEGDTLDMYYTQVKSIAKILLAKMARALQIKPEEIEEIFGDDMMQSMRMNYFPRVHNPIRLPIITNGTYRSIEHRAVVNLEKERLSIATFHNTGLDKEIGPARTLVQGQEAAKFRSLKTKDYLNGLFSRELKGKSYLDAMRI</sequence>
<dbReference type="Proteomes" id="UP000008694">
    <property type="component" value="Unassembled WGS sequence"/>
</dbReference>
<dbReference type="InterPro" id="IPR050295">
    <property type="entry name" value="Plant_2OG-oxidoreductases"/>
</dbReference>
<reference evidence="6" key="1">
    <citation type="journal article" date="2011" name="Nat. Genet.">
        <title>The Arabidopsis lyrata genome sequence and the basis of rapid genome size change.</title>
        <authorList>
            <person name="Hu T.T."/>
            <person name="Pattyn P."/>
            <person name="Bakker E.G."/>
            <person name="Cao J."/>
            <person name="Cheng J.-F."/>
            <person name="Clark R.M."/>
            <person name="Fahlgren N."/>
            <person name="Fawcett J.A."/>
            <person name="Grimwood J."/>
            <person name="Gundlach H."/>
            <person name="Haberer G."/>
            <person name="Hollister J.D."/>
            <person name="Ossowski S."/>
            <person name="Ottilar R.P."/>
            <person name="Salamov A.A."/>
            <person name="Schneeberger K."/>
            <person name="Spannagl M."/>
            <person name="Wang X."/>
            <person name="Yang L."/>
            <person name="Nasrallah M.E."/>
            <person name="Bergelson J."/>
            <person name="Carrington J.C."/>
            <person name="Gaut B.S."/>
            <person name="Schmutz J."/>
            <person name="Mayer K.F.X."/>
            <person name="Van de Peer Y."/>
            <person name="Grigoriev I.V."/>
            <person name="Nordborg M."/>
            <person name="Weigel D."/>
            <person name="Guo Y.-L."/>
        </authorList>
    </citation>
    <scope>NUCLEOTIDE SEQUENCE [LARGE SCALE GENOMIC DNA]</scope>
    <source>
        <strain evidence="6">cv. MN47</strain>
    </source>
</reference>
<dbReference type="Gramene" id="Al_scaffold_0001_1756">
    <property type="protein sequence ID" value="Al_scaffold_0001_1756"/>
    <property type="gene ID" value="Al_scaffold_0001_1756"/>
</dbReference>
<keyword evidence="6" id="KW-1185">Reference proteome</keyword>
<evidence type="ECO:0000259" key="3">
    <source>
        <dbReference type="Pfam" id="PF03171"/>
    </source>
</evidence>
<dbReference type="PANTHER" id="PTHR47991">
    <property type="entry name" value="OXOGLUTARATE/IRON-DEPENDENT DIOXYGENASE"/>
    <property type="match status" value="1"/>
</dbReference>
<accession>D7KEK9</accession>
<keyword evidence="1" id="KW-0479">Metal-binding</keyword>
<organism evidence="6">
    <name type="scientific">Arabidopsis lyrata subsp. lyrata</name>
    <name type="common">Lyre-leaved rock-cress</name>
    <dbReference type="NCBI Taxonomy" id="81972"/>
    <lineage>
        <taxon>Eukaryota</taxon>
        <taxon>Viridiplantae</taxon>
        <taxon>Streptophyta</taxon>
        <taxon>Embryophyta</taxon>
        <taxon>Tracheophyta</taxon>
        <taxon>Spermatophyta</taxon>
        <taxon>Magnoliopsida</taxon>
        <taxon>eudicotyledons</taxon>
        <taxon>Gunneridae</taxon>
        <taxon>Pentapetalae</taxon>
        <taxon>rosids</taxon>
        <taxon>malvids</taxon>
        <taxon>Brassicales</taxon>
        <taxon>Brassicaceae</taxon>
        <taxon>Camelineae</taxon>
        <taxon>Arabidopsis</taxon>
    </lineage>
</organism>
<proteinExistence type="predicted"/>
<feature type="domain" description="Non-haem dioxygenase N-terminal" evidence="4">
    <location>
        <begin position="53"/>
        <end position="126"/>
    </location>
</feature>
<name>D7KEK9_ARALL</name>
<dbReference type="eggNOG" id="KOG0143">
    <property type="taxonomic scope" value="Eukaryota"/>
</dbReference>
<dbReference type="GO" id="GO:0046872">
    <property type="term" value="F:metal ion binding"/>
    <property type="evidence" value="ECO:0007669"/>
    <property type="project" value="UniProtKB-KW"/>
</dbReference>
<evidence type="ECO:0000313" key="5">
    <source>
        <dbReference type="EMBL" id="EFH66456.1"/>
    </source>
</evidence>